<keyword evidence="2 5" id="KW-0560">Oxidoreductase</keyword>
<sequence length="255" mass="26556">MKLFDLTGKTAVVTGGNGGIGLGMALGLAAAGASIAVVGRNAEKSRAAAATIEEQAGAKAIAVTADVSKEEDVERAVAEIGERFGRIDALFNNAGINIRKPPQDLSLDEWNQVMDANVTSAFLTSKAVYPWMKRQGGGKIVNTGSMTSVFGSSFAAAYATSKGAIVQLTRSLALAWAADHIQVNAILPGWFDTEMTLAARQQIPGLHERVLARIAHGRWARPDDMAGAAVFLASPASDYVTGIALPVDGGYLATL</sequence>
<reference evidence="5 6" key="1">
    <citation type="submission" date="2023-03" db="EMBL/GenBank/DDBJ databases">
        <title>Paludisphaera mucosa sp. nov. a novel planctomycete from northern fen.</title>
        <authorList>
            <person name="Ivanova A."/>
        </authorList>
    </citation>
    <scope>NUCLEOTIDE SEQUENCE [LARGE SCALE GENOMIC DNA]</scope>
    <source>
        <strain evidence="5 6">Pla2</strain>
    </source>
</reference>
<dbReference type="Proteomes" id="UP001216907">
    <property type="component" value="Unassembled WGS sequence"/>
</dbReference>
<evidence type="ECO:0000256" key="1">
    <source>
        <dbReference type="ARBA" id="ARBA00006484"/>
    </source>
</evidence>
<dbReference type="InterPro" id="IPR057326">
    <property type="entry name" value="KR_dom"/>
</dbReference>
<keyword evidence="3" id="KW-0812">Transmembrane</keyword>
<accession>A0ABT6F9U5</accession>
<proteinExistence type="inferred from homology"/>
<dbReference type="EC" id="1.1.1.47" evidence="5"/>
<organism evidence="5 6">
    <name type="scientific">Paludisphaera mucosa</name>
    <dbReference type="NCBI Taxonomy" id="3030827"/>
    <lineage>
        <taxon>Bacteria</taxon>
        <taxon>Pseudomonadati</taxon>
        <taxon>Planctomycetota</taxon>
        <taxon>Planctomycetia</taxon>
        <taxon>Isosphaerales</taxon>
        <taxon>Isosphaeraceae</taxon>
        <taxon>Paludisphaera</taxon>
    </lineage>
</organism>
<dbReference type="PRINTS" id="PR00081">
    <property type="entry name" value="GDHRDH"/>
</dbReference>
<dbReference type="InterPro" id="IPR036291">
    <property type="entry name" value="NAD(P)-bd_dom_sf"/>
</dbReference>
<gene>
    <name evidence="5" type="ORF">PZE19_11110</name>
</gene>
<dbReference type="PRINTS" id="PR00080">
    <property type="entry name" value="SDRFAMILY"/>
</dbReference>
<dbReference type="Gene3D" id="3.40.50.720">
    <property type="entry name" value="NAD(P)-binding Rossmann-like Domain"/>
    <property type="match status" value="1"/>
</dbReference>
<keyword evidence="3" id="KW-1133">Transmembrane helix</keyword>
<feature type="transmembrane region" description="Helical" evidence="3">
    <location>
        <begin position="20"/>
        <end position="38"/>
    </location>
</feature>
<comment type="caution">
    <text evidence="5">The sequence shown here is derived from an EMBL/GenBank/DDBJ whole genome shotgun (WGS) entry which is preliminary data.</text>
</comment>
<dbReference type="GO" id="GO:0047936">
    <property type="term" value="F:glucose 1-dehydrogenase [NAD(P)+] activity"/>
    <property type="evidence" value="ECO:0007669"/>
    <property type="project" value="UniProtKB-EC"/>
</dbReference>
<dbReference type="SMART" id="SM00822">
    <property type="entry name" value="PKS_KR"/>
    <property type="match status" value="1"/>
</dbReference>
<evidence type="ECO:0000259" key="4">
    <source>
        <dbReference type="SMART" id="SM00822"/>
    </source>
</evidence>
<evidence type="ECO:0000256" key="2">
    <source>
        <dbReference type="ARBA" id="ARBA00023002"/>
    </source>
</evidence>
<dbReference type="PANTHER" id="PTHR43669:SF3">
    <property type="entry name" value="ALCOHOL DEHYDROGENASE, PUTATIVE (AFU_ORTHOLOGUE AFUA_3G03445)-RELATED"/>
    <property type="match status" value="1"/>
</dbReference>
<name>A0ABT6F9U5_9BACT</name>
<dbReference type="PANTHER" id="PTHR43669">
    <property type="entry name" value="5-KETO-D-GLUCONATE 5-REDUCTASE"/>
    <property type="match status" value="1"/>
</dbReference>
<keyword evidence="6" id="KW-1185">Reference proteome</keyword>
<dbReference type="InterPro" id="IPR002347">
    <property type="entry name" value="SDR_fam"/>
</dbReference>
<evidence type="ECO:0000313" key="5">
    <source>
        <dbReference type="EMBL" id="MDG3004325.1"/>
    </source>
</evidence>
<dbReference type="EMBL" id="JARRAG010000002">
    <property type="protein sequence ID" value="MDG3004325.1"/>
    <property type="molecule type" value="Genomic_DNA"/>
</dbReference>
<dbReference type="InterPro" id="IPR020904">
    <property type="entry name" value="Sc_DH/Rdtase_CS"/>
</dbReference>
<evidence type="ECO:0000313" key="6">
    <source>
        <dbReference type="Proteomes" id="UP001216907"/>
    </source>
</evidence>
<dbReference type="Pfam" id="PF13561">
    <property type="entry name" value="adh_short_C2"/>
    <property type="match status" value="1"/>
</dbReference>
<dbReference type="RefSeq" id="WP_277860683.1">
    <property type="nucleotide sequence ID" value="NZ_JARRAG010000002.1"/>
</dbReference>
<dbReference type="PROSITE" id="PS00061">
    <property type="entry name" value="ADH_SHORT"/>
    <property type="match status" value="1"/>
</dbReference>
<comment type="similarity">
    <text evidence="1">Belongs to the short-chain dehydrogenases/reductases (SDR) family.</text>
</comment>
<feature type="domain" description="Ketoreductase" evidence="4">
    <location>
        <begin position="9"/>
        <end position="179"/>
    </location>
</feature>
<keyword evidence="3" id="KW-0472">Membrane</keyword>
<evidence type="ECO:0000256" key="3">
    <source>
        <dbReference type="SAM" id="Phobius"/>
    </source>
</evidence>
<protein>
    <submittedName>
        <fullName evidence="5">Glucose 1-dehydrogenase</fullName>
        <ecNumber evidence="5">1.1.1.47</ecNumber>
    </submittedName>
</protein>
<dbReference type="SUPFAM" id="SSF51735">
    <property type="entry name" value="NAD(P)-binding Rossmann-fold domains"/>
    <property type="match status" value="1"/>
</dbReference>
<dbReference type="NCBIfam" id="NF005559">
    <property type="entry name" value="PRK07231.1"/>
    <property type="match status" value="1"/>
</dbReference>